<evidence type="ECO:0000313" key="2">
    <source>
        <dbReference type="Proteomes" id="UP000664859"/>
    </source>
</evidence>
<reference evidence="1" key="1">
    <citation type="submission" date="2021-02" db="EMBL/GenBank/DDBJ databases">
        <title>First Annotated Genome of the Yellow-green Alga Tribonema minus.</title>
        <authorList>
            <person name="Mahan K.M."/>
        </authorList>
    </citation>
    <scope>NUCLEOTIDE SEQUENCE</scope>
    <source>
        <strain evidence="1">UTEX B ZZ1240</strain>
    </source>
</reference>
<dbReference type="EMBL" id="JAFCMP010000013">
    <property type="protein sequence ID" value="KAG5191856.1"/>
    <property type="molecule type" value="Genomic_DNA"/>
</dbReference>
<dbReference type="Proteomes" id="UP000664859">
    <property type="component" value="Unassembled WGS sequence"/>
</dbReference>
<dbReference type="AlphaFoldDB" id="A0A835ZDQ3"/>
<protein>
    <submittedName>
        <fullName evidence="1">Uncharacterized protein</fullName>
    </submittedName>
</protein>
<accession>A0A835ZDQ3</accession>
<organism evidence="1 2">
    <name type="scientific">Tribonema minus</name>
    <dbReference type="NCBI Taxonomy" id="303371"/>
    <lineage>
        <taxon>Eukaryota</taxon>
        <taxon>Sar</taxon>
        <taxon>Stramenopiles</taxon>
        <taxon>Ochrophyta</taxon>
        <taxon>PX clade</taxon>
        <taxon>Xanthophyceae</taxon>
        <taxon>Tribonematales</taxon>
        <taxon>Tribonemataceae</taxon>
        <taxon>Tribonema</taxon>
    </lineage>
</organism>
<comment type="caution">
    <text evidence="1">The sequence shown here is derived from an EMBL/GenBank/DDBJ whole genome shotgun (WGS) entry which is preliminary data.</text>
</comment>
<name>A0A835ZDQ3_9STRA</name>
<keyword evidence="2" id="KW-1185">Reference proteome</keyword>
<sequence length="282" mass="30597">MSVTTRNNIIKGIALQLEINNHRCADSLTALEECCRQDRLTARPPAACIVRMANSLSLRHMPVAAAMTQRSGAAQLAAPATARNRVVPQLAGARAGVATWLAPRSGSGAAARACSSTGCSKTVRLASLHGLRWQKHEVSRTASTAQQQRRRQAVTVAMVHWRFAHEGANLQSDGDRFGNDSSDLARLRAVRRKQVLKAMARSQPLRLMQLSEAMQLNVVTSFAGGERRCKPVAPQRIAEAADAANAALAEQFKVVADTSDAWQILRSINFRQCNGAMPTVRR</sequence>
<evidence type="ECO:0000313" key="1">
    <source>
        <dbReference type="EMBL" id="KAG5191856.1"/>
    </source>
</evidence>
<proteinExistence type="predicted"/>
<gene>
    <name evidence="1" type="ORF">JKP88DRAFT_242723</name>
</gene>